<evidence type="ECO:0000256" key="4">
    <source>
        <dbReference type="ARBA" id="ARBA00022982"/>
    </source>
</evidence>
<dbReference type="EMBL" id="JBBGZA010000001">
    <property type="protein sequence ID" value="MEJ5094580.1"/>
    <property type="molecule type" value="Genomic_DNA"/>
</dbReference>
<dbReference type="InterPro" id="IPR002327">
    <property type="entry name" value="Cyt_c_1A/1B"/>
</dbReference>
<evidence type="ECO:0000256" key="3">
    <source>
        <dbReference type="ARBA" id="ARBA00022723"/>
    </source>
</evidence>
<comment type="caution">
    <text evidence="8">The sequence shown here is derived from an EMBL/GenBank/DDBJ whole genome shotgun (WGS) entry which is preliminary data.</text>
</comment>
<keyword evidence="4" id="KW-0249">Electron transport</keyword>
<evidence type="ECO:0000256" key="2">
    <source>
        <dbReference type="ARBA" id="ARBA00022617"/>
    </source>
</evidence>
<proteinExistence type="predicted"/>
<dbReference type="RefSeq" id="WP_132882798.1">
    <property type="nucleotide sequence ID" value="NZ_JBBGZA010000001.1"/>
</dbReference>
<name>A0ABU8Q4B2_9SPHN</name>
<evidence type="ECO:0000256" key="5">
    <source>
        <dbReference type="ARBA" id="ARBA00023004"/>
    </source>
</evidence>
<dbReference type="Proteomes" id="UP001380365">
    <property type="component" value="Unassembled WGS sequence"/>
</dbReference>
<dbReference type="InterPro" id="IPR036909">
    <property type="entry name" value="Cyt_c-like_dom_sf"/>
</dbReference>
<keyword evidence="1" id="KW-0813">Transport</keyword>
<dbReference type="PROSITE" id="PS51007">
    <property type="entry name" value="CYTC"/>
    <property type="match status" value="1"/>
</dbReference>
<dbReference type="SUPFAM" id="SSF46626">
    <property type="entry name" value="Cytochrome c"/>
    <property type="match status" value="1"/>
</dbReference>
<reference evidence="8 9" key="1">
    <citation type="submission" date="2023-12" db="EMBL/GenBank/DDBJ databases">
        <title>Gut-associated functions are favored during microbiome assembly across C. elegans life.</title>
        <authorList>
            <person name="Zimmermann J."/>
        </authorList>
    </citation>
    <scope>NUCLEOTIDE SEQUENCE [LARGE SCALE GENOMIC DNA]</scope>
    <source>
        <strain evidence="8 9">JUb134</strain>
    </source>
</reference>
<keyword evidence="2 6" id="KW-0349">Heme</keyword>
<keyword evidence="9" id="KW-1185">Reference proteome</keyword>
<sequence length="126" mass="12887">MKALGGAAGLLLLAALSGCRGEKPRAALPQPAAFAACQTCHRTTPGAVALGPTLAGLADRRAGSLPGYGYSPAMQKLEGGWDEPRLTAFLLDPNGVVPGTRMAFAGLENRKQAAEVARYALSLPGE</sequence>
<keyword evidence="5 6" id="KW-0408">Iron</keyword>
<dbReference type="PRINTS" id="PR00604">
    <property type="entry name" value="CYTCHRMECIAB"/>
</dbReference>
<evidence type="ECO:0000256" key="1">
    <source>
        <dbReference type="ARBA" id="ARBA00022448"/>
    </source>
</evidence>
<dbReference type="PANTHER" id="PTHR11961">
    <property type="entry name" value="CYTOCHROME C"/>
    <property type="match status" value="1"/>
</dbReference>
<keyword evidence="3 6" id="KW-0479">Metal-binding</keyword>
<dbReference type="InterPro" id="IPR009056">
    <property type="entry name" value="Cyt_c-like_dom"/>
</dbReference>
<accession>A0ABU8Q4B2</accession>
<protein>
    <submittedName>
        <fullName evidence="8">Cytochrome C</fullName>
    </submittedName>
</protein>
<evidence type="ECO:0000259" key="7">
    <source>
        <dbReference type="PROSITE" id="PS51007"/>
    </source>
</evidence>
<organism evidence="8 9">
    <name type="scientific">Sphingomonas molluscorum</name>
    <dbReference type="NCBI Taxonomy" id="418184"/>
    <lineage>
        <taxon>Bacteria</taxon>
        <taxon>Pseudomonadati</taxon>
        <taxon>Pseudomonadota</taxon>
        <taxon>Alphaproteobacteria</taxon>
        <taxon>Sphingomonadales</taxon>
        <taxon>Sphingomonadaceae</taxon>
        <taxon>Sphingomonas</taxon>
    </lineage>
</organism>
<evidence type="ECO:0000313" key="8">
    <source>
        <dbReference type="EMBL" id="MEJ5094580.1"/>
    </source>
</evidence>
<dbReference type="PROSITE" id="PS51257">
    <property type="entry name" value="PROKAR_LIPOPROTEIN"/>
    <property type="match status" value="1"/>
</dbReference>
<evidence type="ECO:0000313" key="9">
    <source>
        <dbReference type="Proteomes" id="UP001380365"/>
    </source>
</evidence>
<gene>
    <name evidence="8" type="ORF">WH159_08490</name>
</gene>
<feature type="domain" description="Cytochrome c" evidence="7">
    <location>
        <begin position="25"/>
        <end position="124"/>
    </location>
</feature>
<evidence type="ECO:0000256" key="6">
    <source>
        <dbReference type="PROSITE-ProRule" id="PRU00433"/>
    </source>
</evidence>
<dbReference type="Gene3D" id="1.10.760.10">
    <property type="entry name" value="Cytochrome c-like domain"/>
    <property type="match status" value="1"/>
</dbReference>